<accession>A0A4Y2HNG9</accession>
<evidence type="ECO:0000256" key="6">
    <source>
        <dbReference type="ARBA" id="ARBA00022918"/>
    </source>
</evidence>
<comment type="caution">
    <text evidence="8">The sequence shown here is derived from an EMBL/GenBank/DDBJ whole genome shotgun (WGS) entry which is preliminary data.</text>
</comment>
<keyword evidence="1" id="KW-0808">Transferase</keyword>
<evidence type="ECO:0000313" key="8">
    <source>
        <dbReference type="EMBL" id="GBM66895.1"/>
    </source>
</evidence>
<dbReference type="AlphaFoldDB" id="A0A4Y2HNG9"/>
<dbReference type="SUPFAM" id="SSF56672">
    <property type="entry name" value="DNA/RNA polymerases"/>
    <property type="match status" value="1"/>
</dbReference>
<evidence type="ECO:0000256" key="5">
    <source>
        <dbReference type="ARBA" id="ARBA00022801"/>
    </source>
</evidence>
<organism evidence="8 9">
    <name type="scientific">Araneus ventricosus</name>
    <name type="common">Orbweaver spider</name>
    <name type="synonym">Epeira ventricosa</name>
    <dbReference type="NCBI Taxonomy" id="182803"/>
    <lineage>
        <taxon>Eukaryota</taxon>
        <taxon>Metazoa</taxon>
        <taxon>Ecdysozoa</taxon>
        <taxon>Arthropoda</taxon>
        <taxon>Chelicerata</taxon>
        <taxon>Arachnida</taxon>
        <taxon>Araneae</taxon>
        <taxon>Araneomorphae</taxon>
        <taxon>Entelegynae</taxon>
        <taxon>Araneoidea</taxon>
        <taxon>Araneidae</taxon>
        <taxon>Araneus</taxon>
    </lineage>
</organism>
<gene>
    <name evidence="8" type="ORF">AVEN_263952_1</name>
</gene>
<keyword evidence="3" id="KW-0540">Nuclease</keyword>
<keyword evidence="9" id="KW-1185">Reference proteome</keyword>
<dbReference type="GO" id="GO:0016787">
    <property type="term" value="F:hydrolase activity"/>
    <property type="evidence" value="ECO:0007669"/>
    <property type="project" value="UniProtKB-KW"/>
</dbReference>
<proteinExistence type="predicted"/>
<dbReference type="InterPro" id="IPR043502">
    <property type="entry name" value="DNA/RNA_pol_sf"/>
</dbReference>
<dbReference type="InterPro" id="IPR041373">
    <property type="entry name" value="RT_RNaseH"/>
</dbReference>
<keyword evidence="6" id="KW-0695">RNA-directed DNA polymerase</keyword>
<reference evidence="8 9" key="1">
    <citation type="journal article" date="2019" name="Sci. Rep.">
        <title>Orb-weaving spider Araneus ventricosus genome elucidates the spidroin gene catalogue.</title>
        <authorList>
            <person name="Kono N."/>
            <person name="Nakamura H."/>
            <person name="Ohtoshi R."/>
            <person name="Moran D.A.P."/>
            <person name="Shinohara A."/>
            <person name="Yoshida Y."/>
            <person name="Fujiwara M."/>
            <person name="Mori M."/>
            <person name="Tomita M."/>
            <person name="Arakawa K."/>
        </authorList>
    </citation>
    <scope>NUCLEOTIDE SEQUENCE [LARGE SCALE GENOMIC DNA]</scope>
</reference>
<keyword evidence="5" id="KW-0378">Hydrolase</keyword>
<dbReference type="Pfam" id="PF17917">
    <property type="entry name" value="RT_RNaseH"/>
    <property type="match status" value="1"/>
</dbReference>
<evidence type="ECO:0000256" key="3">
    <source>
        <dbReference type="ARBA" id="ARBA00022722"/>
    </source>
</evidence>
<keyword evidence="4" id="KW-0255">Endonuclease</keyword>
<name>A0A4Y2HNG9_ARAVE</name>
<dbReference type="GO" id="GO:0003964">
    <property type="term" value="F:RNA-directed DNA polymerase activity"/>
    <property type="evidence" value="ECO:0007669"/>
    <property type="project" value="UniProtKB-KW"/>
</dbReference>
<sequence length="124" mass="14145">MSKKTSPQQEKLSSYELEVLAIVEALKKFRSYLLDTKIKVVTDCDAFQKRDLTPKIARWALLEYDVVDRLLCNKFKMGLKLLDSLIPCCQHHPKSQRVLPTKVLISCRRRRISPACAAPGLLSS</sequence>
<evidence type="ECO:0000256" key="4">
    <source>
        <dbReference type="ARBA" id="ARBA00022759"/>
    </source>
</evidence>
<dbReference type="Proteomes" id="UP000499080">
    <property type="component" value="Unassembled WGS sequence"/>
</dbReference>
<keyword evidence="2" id="KW-0548">Nucleotidyltransferase</keyword>
<dbReference type="GO" id="GO:0004519">
    <property type="term" value="F:endonuclease activity"/>
    <property type="evidence" value="ECO:0007669"/>
    <property type="project" value="UniProtKB-KW"/>
</dbReference>
<dbReference type="PANTHER" id="PTHR34072">
    <property type="entry name" value="ENZYMATIC POLYPROTEIN-RELATED"/>
    <property type="match status" value="1"/>
</dbReference>
<evidence type="ECO:0000256" key="2">
    <source>
        <dbReference type="ARBA" id="ARBA00022695"/>
    </source>
</evidence>
<protein>
    <recommendedName>
        <fullName evidence="7">Reverse transcriptase RNase H-like domain-containing protein</fullName>
    </recommendedName>
</protein>
<feature type="domain" description="Reverse transcriptase RNase H-like" evidence="7">
    <location>
        <begin position="1"/>
        <end position="61"/>
    </location>
</feature>
<evidence type="ECO:0000259" key="7">
    <source>
        <dbReference type="Pfam" id="PF17917"/>
    </source>
</evidence>
<evidence type="ECO:0000313" key="9">
    <source>
        <dbReference type="Proteomes" id="UP000499080"/>
    </source>
</evidence>
<evidence type="ECO:0000256" key="1">
    <source>
        <dbReference type="ARBA" id="ARBA00022679"/>
    </source>
</evidence>
<dbReference type="PANTHER" id="PTHR34072:SF52">
    <property type="entry name" value="RIBONUCLEASE H"/>
    <property type="match status" value="1"/>
</dbReference>
<dbReference type="EMBL" id="BGPR01002051">
    <property type="protein sequence ID" value="GBM66895.1"/>
    <property type="molecule type" value="Genomic_DNA"/>
</dbReference>